<dbReference type="SUPFAM" id="SSF51412">
    <property type="entry name" value="Inosine monophosphate dehydrogenase (IMPDH)"/>
    <property type="match status" value="1"/>
</dbReference>
<evidence type="ECO:0000256" key="3">
    <source>
        <dbReference type="ARBA" id="ARBA00023002"/>
    </source>
</evidence>
<dbReference type="SUPFAM" id="SSF52058">
    <property type="entry name" value="L domain-like"/>
    <property type="match status" value="1"/>
</dbReference>
<dbReference type="PROSITE" id="PS51450">
    <property type="entry name" value="LRR"/>
    <property type="match status" value="1"/>
</dbReference>
<dbReference type="InterPro" id="IPR013785">
    <property type="entry name" value="Aldolase_TIM"/>
</dbReference>
<dbReference type="PANTHER" id="PTHR32332">
    <property type="entry name" value="2-NITROPROPANE DIOXYGENASE"/>
    <property type="match status" value="1"/>
</dbReference>
<dbReference type="InterPro" id="IPR009030">
    <property type="entry name" value="Growth_fac_rcpt_cys_sf"/>
</dbReference>
<dbReference type="InterPro" id="IPR032675">
    <property type="entry name" value="LRR_dom_sf"/>
</dbReference>
<accession>A0ABP0JF90</accession>
<dbReference type="Gene3D" id="3.20.20.70">
    <property type="entry name" value="Aldolase class I"/>
    <property type="match status" value="1"/>
</dbReference>
<evidence type="ECO:0000256" key="2">
    <source>
        <dbReference type="ARBA" id="ARBA00022643"/>
    </source>
</evidence>
<organism evidence="5 6">
    <name type="scientific">Durusdinium trenchii</name>
    <dbReference type="NCBI Taxonomy" id="1381693"/>
    <lineage>
        <taxon>Eukaryota</taxon>
        <taxon>Sar</taxon>
        <taxon>Alveolata</taxon>
        <taxon>Dinophyceae</taxon>
        <taxon>Suessiales</taxon>
        <taxon>Symbiodiniaceae</taxon>
        <taxon>Durusdinium</taxon>
    </lineage>
</organism>
<reference evidence="5 6" key="1">
    <citation type="submission" date="2024-02" db="EMBL/GenBank/DDBJ databases">
        <authorList>
            <person name="Chen Y."/>
            <person name="Shah S."/>
            <person name="Dougan E. K."/>
            <person name="Thang M."/>
            <person name="Chan C."/>
        </authorList>
    </citation>
    <scope>NUCLEOTIDE SEQUENCE [LARGE SCALE GENOMIC DNA]</scope>
</reference>
<feature type="transmembrane region" description="Helical" evidence="4">
    <location>
        <begin position="938"/>
        <end position="959"/>
    </location>
</feature>
<evidence type="ECO:0000256" key="1">
    <source>
        <dbReference type="ARBA" id="ARBA00022630"/>
    </source>
</evidence>
<dbReference type="Proteomes" id="UP001642484">
    <property type="component" value="Unassembled WGS sequence"/>
</dbReference>
<evidence type="ECO:0008006" key="7">
    <source>
        <dbReference type="Google" id="ProtNLM"/>
    </source>
</evidence>
<evidence type="ECO:0000313" key="6">
    <source>
        <dbReference type="Proteomes" id="UP001642484"/>
    </source>
</evidence>
<evidence type="ECO:0000256" key="4">
    <source>
        <dbReference type="SAM" id="Phobius"/>
    </source>
</evidence>
<keyword evidence="4" id="KW-0472">Membrane</keyword>
<keyword evidence="3" id="KW-0560">Oxidoreductase</keyword>
<keyword evidence="2" id="KW-0288">FMN</keyword>
<dbReference type="PANTHER" id="PTHR32332:SF31">
    <property type="entry name" value="2-NITROPROPANE DIOXYGENASE FAMILY, PUTATIVE (AFU_ORTHOLOGUE AFUA_2G09850)-RELATED"/>
    <property type="match status" value="1"/>
</dbReference>
<dbReference type="SMART" id="SM01411">
    <property type="entry name" value="Ephrin_rec_like"/>
    <property type="match status" value="1"/>
</dbReference>
<name>A0ABP0JF90_9DINO</name>
<dbReference type="InterPro" id="IPR004136">
    <property type="entry name" value="NMO"/>
</dbReference>
<keyword evidence="1" id="KW-0285">Flavoprotein</keyword>
<dbReference type="Pfam" id="PF03060">
    <property type="entry name" value="NMO"/>
    <property type="match status" value="1"/>
</dbReference>
<evidence type="ECO:0000313" key="5">
    <source>
        <dbReference type="EMBL" id="CAK9012888.1"/>
    </source>
</evidence>
<dbReference type="InterPro" id="IPR001611">
    <property type="entry name" value="Leu-rich_rpt"/>
</dbReference>
<dbReference type="Gene3D" id="3.80.10.10">
    <property type="entry name" value="Ribonuclease Inhibitor"/>
    <property type="match status" value="1"/>
</dbReference>
<proteinExistence type="predicted"/>
<gene>
    <name evidence="5" type="ORF">CCMP2556_LOCUS11028</name>
</gene>
<keyword evidence="4" id="KW-1133">Transmembrane helix</keyword>
<keyword evidence="4" id="KW-0812">Transmembrane</keyword>
<dbReference type="CDD" id="cd04730">
    <property type="entry name" value="NPD_like"/>
    <property type="match status" value="1"/>
</dbReference>
<keyword evidence="6" id="KW-1185">Reference proteome</keyword>
<feature type="transmembrane region" description="Helical" evidence="4">
    <location>
        <begin position="776"/>
        <end position="798"/>
    </location>
</feature>
<dbReference type="EMBL" id="CAXAMN010005224">
    <property type="protein sequence ID" value="CAK9012888.1"/>
    <property type="molecule type" value="Genomic_DNA"/>
</dbReference>
<protein>
    <recommendedName>
        <fullName evidence="7">Nitronate monooxygenase domain-containing protein</fullName>
    </recommendedName>
</protein>
<feature type="transmembrane region" description="Helical" evidence="4">
    <location>
        <begin position="991"/>
        <end position="1010"/>
    </location>
</feature>
<feature type="transmembrane region" description="Helical" evidence="4">
    <location>
        <begin position="965"/>
        <end position="984"/>
    </location>
</feature>
<dbReference type="SUPFAM" id="SSF57184">
    <property type="entry name" value="Growth factor receptor domain"/>
    <property type="match status" value="1"/>
</dbReference>
<sequence>MALQNALFLQDLSLTNTTVSGQLHALENATELHNVYLDDSRISGDLAALKQAMDLEVLSAENTDISGDLQVLNMKHLNLLHLPNTSVVGHLGSLRTAIWLRSVHLSRTAVRGNLNTLEPRGCNADGGMGLCHVESLFLAETKVTGSIRTLIKMNDLEQVDLSRSAVRGKLTAAWRGCCQRLRSLKLSDSSVRLLPPPGPDRDALREIWSEGGHRFLPDLSILEVSGCPLNASVEEFLAPFLGCSALASLKAAHCGLRGAVPDLHHIKWVKRNGRFWSAWESDLARSLQTLDLSFNDISYVANIPRDAQAVILASNPPMVLAPGVLLRAVEEHIFLDLQNVRLHSVEAEQLLEDKVLQMTHHRSMSSADGSFACFDLATTSLQISPDKFLPERLCSCGPGWIGKGTECQKCPASTFKEDFQGKCKTCPAGSMAKEGSASPSACKCGLGELYNQSGNWTCACPVERALLGQACVRCHTRHLYCSSPGNRVETAEPRRGYARLKEKDHQAYKCLPPRKTRCNASAAVSGSEHPECSDGYVGILCSTCDAKYYASKTLCKPCPPSWIPEAWKNTIFISLALALLVSLAAGAWLWRRRIGAAVVPPQRRGRMEALKEQVAAQAPILLQMCQLWAVLGVSATSTSDLETEKNTEKSSFWEVPYVEALLFSVENLKGTLNLECNYDGQTVRFWSDLLAPLVPLAILLCCLALETQRGAGINAALKAITLFYIGGCASSADLMSCQGTDGGDDPLPDTFVFRKRMPYLWCFRQPETELKRYVDAVGYFCRFCYGIIIPSCLLYLYVRQQVLLQPSRTVLASSRIESEEVMTLHLHEVRGSVQPLEEEAAARRLLSFASAYVAVLKRGQVQLALVDGAVTVTSLHPGRSSTEELEALSLVGPMDIKNQVTTIRCRSISEMILERCVLQEVAPSDRVLAGARQMMLKYALCGNLWMEILLKLVAVSLISADGRKLSLLISLAITLGMAATFALVQPYLQPQVNALQCCCFSCLALSVLGFHNGWPYLSRFALLLPFLLSALQALRPDSAPSLAVRLWEELEPQLGVFRKGHKIEVRAETFSHQVIIQLTYPGVGVKLFVCAVGVPPKWMVDKLHGAGIICMNMVGAPHHVAKALEVGMDMICAQGTEAGGHTGDVATLPLIPQCVDACRGKKNFFGLQVPVVAAGGIFDGRGLGAALCLGATGVWVGTRFICSEEANAGPVHKQRIMKAQSVDTTRTEIFTGRPCRVLKTEYVKSWDGKEQDLQEKLKQGVVPWVEDMKEDRAKFSDFLPALMGQAVGGVREEKKAEQIVQEMMGEALQSIQSVHGLVSRL</sequence>
<comment type="caution">
    <text evidence="5">The sequence shown here is derived from an EMBL/GenBank/DDBJ whole genome shotgun (WGS) entry which is preliminary data.</text>
</comment>